<dbReference type="InterPro" id="IPR012337">
    <property type="entry name" value="RNaseH-like_sf"/>
</dbReference>
<evidence type="ECO:0000256" key="1">
    <source>
        <dbReference type="SAM" id="MobiDB-lite"/>
    </source>
</evidence>
<dbReference type="GO" id="GO:0003676">
    <property type="term" value="F:nucleic acid binding"/>
    <property type="evidence" value="ECO:0007669"/>
    <property type="project" value="InterPro"/>
</dbReference>
<dbReference type="Pfam" id="PF17919">
    <property type="entry name" value="RT_RNaseH_2"/>
    <property type="match status" value="1"/>
</dbReference>
<dbReference type="SUPFAM" id="SSF53098">
    <property type="entry name" value="Ribonuclease H-like"/>
    <property type="match status" value="1"/>
</dbReference>
<dbReference type="InterPro" id="IPR036397">
    <property type="entry name" value="RNaseH_sf"/>
</dbReference>
<reference evidence="4" key="1">
    <citation type="journal article" date="2017" name="Front. Plant Sci.">
        <title>Climate Clever Clovers: New Paradigm to Reduce the Environmental Footprint of Ruminants by Breeding Low Methanogenic Forages Utilizing Haplotype Variation.</title>
        <authorList>
            <person name="Kaur P."/>
            <person name="Appels R."/>
            <person name="Bayer P.E."/>
            <person name="Keeble-Gagnere G."/>
            <person name="Wang J."/>
            <person name="Hirakawa H."/>
            <person name="Shirasawa K."/>
            <person name="Vercoe P."/>
            <person name="Stefanova K."/>
            <person name="Durmic Z."/>
            <person name="Nichols P."/>
            <person name="Revell C."/>
            <person name="Isobe S.N."/>
            <person name="Edwards D."/>
            <person name="Erskine W."/>
        </authorList>
    </citation>
    <scope>NUCLEOTIDE SEQUENCE [LARGE SCALE GENOMIC DNA]</scope>
    <source>
        <strain evidence="4">cv. Daliak</strain>
    </source>
</reference>
<dbReference type="InterPro" id="IPR043128">
    <property type="entry name" value="Rev_trsase/Diguanyl_cyclase"/>
</dbReference>
<feature type="compositionally biased region" description="Basic and acidic residues" evidence="1">
    <location>
        <begin position="427"/>
        <end position="450"/>
    </location>
</feature>
<sequence>KNAALLDALCETIQTVNEQNNRIRALEDGQRQILGYIKPPSPPRRAERSESPPARRAGTSQRRPVLERVQPQVQKRNRTPPREDSVARTNKRGKAAALFEQRPRSPPRRKEILLGGMAQGSRGDDYQSRREDSPRREETPTHSPGWSDDEVYKGPLSRQIMGLKLPRALQKSPQLGKYDGLTDPDIHIQNIDVILNYQAVRGGIKCRIFPTTLVEGAMAWYRSLPQGSITSWKDLCKQFTSHFTASRKHPKTEANLEAKYLMRKNLRDGTKFKEMVAIEKPATWDEILYKAQAYMQFEEETMADAMRYSRTEDNRPPREHGNRNGDKRNGDRRGRDKSREPRGPPSQFTNYTPLLVPREIVLAECAASDFKNDEIRFPKSTPFKPGQDRSRYCAYHKSYGHLTEDCIQLKDAIEILIRNGKLKDYIKRKENPRQEKKQEDTPEDEPRASGEKNVALAVWRPEDFYVPKHLKDTYENLKIGKDVPDLARKQLVACLKDNADMFSWSASEMPGLDPNIACHQLTVDEAASSVVQRRRRQSPEKMEAAEKAVKDLLEANFISEAKYTTWLSNVVLVKKSNGKWRMCVDYTDLNRACPKYAYPLPCIDRLVDNSSGFKLLSFLDAYSGYNQIPMAVADRTKTAFMTESGNYYYNDMLEVYMDDMIVKSHDEVDHTVHLQKVFEQTRKVNMRFNPEKCTFGIRAGKFLGFYLTERGIEANPDKCRAFTEFPTPNDKKSIQTLNGMLIALSRFVAKSVQHALPLFKLLRKESAFEWTEECEQTLQHLKKALSEPPVLLRPDVGEVLYLYLAVASEAVSATLIRETLEGQKPVYFTSKALQGPELRYQRIGKVALALVIAARRLRYYFLAHTIVVRTDQPIKSLLVRPDMAGRMLKWSLELSEFDIRYESRNALKAQVLADFVAEMTCSFSSTDGVNKWTIFVDGASNATGAGAGIIIENEDGILIEVSLALSFPTSNNQAEYEAFLAGLRLAEDVGAKEIKIYTDSQLVASQVLGEYQAKNDNLSEYLALVKERITKFDSAEIQHKILSHPSIQKPTRVLDINAIGDANCWMTPVYNYLAHGTLPNDEKEAATCADEATADYILREIHEGINSHHLGEQWLGGLLFRTGPRNWPKFTPARMTGQAQQGLVPARQTSTPQALNVLLDMNPLSSSTPPRIMEPLHQDNSWQQLLLLFRSYLGSSPYWAAQHSPLRGPLAQRWGQLYKLSLTGEQGIGAPAGTTPPSVVELLLDAV</sequence>
<dbReference type="PANTHER" id="PTHR48475">
    <property type="entry name" value="RIBONUCLEASE H"/>
    <property type="match status" value="1"/>
</dbReference>
<evidence type="ECO:0000259" key="2">
    <source>
        <dbReference type="PROSITE" id="PS50879"/>
    </source>
</evidence>
<feature type="region of interest" description="Disordered" evidence="1">
    <location>
        <begin position="309"/>
        <end position="352"/>
    </location>
</feature>
<dbReference type="InterPro" id="IPR002156">
    <property type="entry name" value="RNaseH_domain"/>
</dbReference>
<dbReference type="EMBL" id="DF974292">
    <property type="protein sequence ID" value="GAU47210.1"/>
    <property type="molecule type" value="Genomic_DNA"/>
</dbReference>
<dbReference type="CDD" id="cd09279">
    <property type="entry name" value="RNase_HI_like"/>
    <property type="match status" value="1"/>
</dbReference>
<dbReference type="Proteomes" id="UP000242715">
    <property type="component" value="Unassembled WGS sequence"/>
</dbReference>
<dbReference type="InterPro" id="IPR043502">
    <property type="entry name" value="DNA/RNA_pol_sf"/>
</dbReference>
<dbReference type="GO" id="GO:0004523">
    <property type="term" value="F:RNA-DNA hybrid ribonuclease activity"/>
    <property type="evidence" value="ECO:0007669"/>
    <property type="project" value="InterPro"/>
</dbReference>
<protein>
    <recommendedName>
        <fullName evidence="2">RNase H type-1 domain-containing protein</fullName>
    </recommendedName>
</protein>
<keyword evidence="4" id="KW-1185">Reference proteome</keyword>
<dbReference type="Gene3D" id="3.30.70.270">
    <property type="match status" value="3"/>
</dbReference>
<dbReference type="AlphaFoldDB" id="A0A2Z6PBF7"/>
<dbReference type="InterPro" id="IPR005162">
    <property type="entry name" value="Retrotrans_gag_dom"/>
</dbReference>
<feature type="compositionally biased region" description="Basic and acidic residues" evidence="1">
    <location>
        <begin position="309"/>
        <end position="342"/>
    </location>
</feature>
<dbReference type="PROSITE" id="PS50879">
    <property type="entry name" value="RNASE_H_1"/>
    <property type="match status" value="1"/>
</dbReference>
<feature type="non-terminal residue" evidence="3">
    <location>
        <position position="1"/>
    </location>
</feature>
<dbReference type="Pfam" id="PF13456">
    <property type="entry name" value="RVT_3"/>
    <property type="match status" value="1"/>
</dbReference>
<dbReference type="Pfam" id="PF03732">
    <property type="entry name" value="Retrotrans_gag"/>
    <property type="match status" value="1"/>
</dbReference>
<evidence type="ECO:0000313" key="3">
    <source>
        <dbReference type="EMBL" id="GAU47210.1"/>
    </source>
</evidence>
<feature type="region of interest" description="Disordered" evidence="1">
    <location>
        <begin position="427"/>
        <end position="452"/>
    </location>
</feature>
<name>A0A2Z6PBF7_TRISU</name>
<feature type="compositionally biased region" description="Basic and acidic residues" evidence="1">
    <location>
        <begin position="122"/>
        <end position="140"/>
    </location>
</feature>
<dbReference type="CDD" id="cd01647">
    <property type="entry name" value="RT_LTR"/>
    <property type="match status" value="1"/>
</dbReference>
<feature type="domain" description="RNase H type-1" evidence="2">
    <location>
        <begin position="928"/>
        <end position="1059"/>
    </location>
</feature>
<feature type="region of interest" description="Disordered" evidence="1">
    <location>
        <begin position="34"/>
        <end position="153"/>
    </location>
</feature>
<evidence type="ECO:0000313" key="4">
    <source>
        <dbReference type="Proteomes" id="UP000242715"/>
    </source>
</evidence>
<accession>A0A2Z6PBF7</accession>
<dbReference type="SUPFAM" id="SSF56672">
    <property type="entry name" value="DNA/RNA polymerases"/>
    <property type="match status" value="1"/>
</dbReference>
<gene>
    <name evidence="3" type="ORF">TSUD_403510</name>
</gene>
<dbReference type="Gene3D" id="3.10.10.10">
    <property type="entry name" value="HIV Type 1 Reverse Transcriptase, subunit A, domain 1"/>
    <property type="match status" value="1"/>
</dbReference>
<dbReference type="Gene3D" id="3.30.420.10">
    <property type="entry name" value="Ribonuclease H-like superfamily/Ribonuclease H"/>
    <property type="match status" value="1"/>
</dbReference>
<dbReference type="PANTHER" id="PTHR48475:SF2">
    <property type="entry name" value="RIBONUCLEASE H"/>
    <property type="match status" value="1"/>
</dbReference>
<dbReference type="InterPro" id="IPR041577">
    <property type="entry name" value="RT_RNaseH_2"/>
</dbReference>
<organism evidence="3 4">
    <name type="scientific">Trifolium subterraneum</name>
    <name type="common">Subterranean clover</name>
    <dbReference type="NCBI Taxonomy" id="3900"/>
    <lineage>
        <taxon>Eukaryota</taxon>
        <taxon>Viridiplantae</taxon>
        <taxon>Streptophyta</taxon>
        <taxon>Embryophyta</taxon>
        <taxon>Tracheophyta</taxon>
        <taxon>Spermatophyta</taxon>
        <taxon>Magnoliopsida</taxon>
        <taxon>eudicotyledons</taxon>
        <taxon>Gunneridae</taxon>
        <taxon>Pentapetalae</taxon>
        <taxon>rosids</taxon>
        <taxon>fabids</taxon>
        <taxon>Fabales</taxon>
        <taxon>Fabaceae</taxon>
        <taxon>Papilionoideae</taxon>
        <taxon>50 kb inversion clade</taxon>
        <taxon>NPAAA clade</taxon>
        <taxon>Hologalegina</taxon>
        <taxon>IRL clade</taxon>
        <taxon>Trifolieae</taxon>
        <taxon>Trifolium</taxon>
    </lineage>
</organism>
<dbReference type="InterPro" id="IPR000477">
    <property type="entry name" value="RT_dom"/>
</dbReference>
<dbReference type="Pfam" id="PF00078">
    <property type="entry name" value="RVT_1"/>
    <property type="match status" value="2"/>
</dbReference>
<proteinExistence type="predicted"/>